<evidence type="ECO:0008006" key="4">
    <source>
        <dbReference type="Google" id="ProtNLM"/>
    </source>
</evidence>
<accession>A0A6F8VAT1</accession>
<evidence type="ECO:0000256" key="1">
    <source>
        <dbReference type="SAM" id="SignalP"/>
    </source>
</evidence>
<dbReference type="Gene3D" id="3.40.50.1820">
    <property type="entry name" value="alpha/beta hydrolase"/>
    <property type="match status" value="1"/>
</dbReference>
<evidence type="ECO:0000313" key="2">
    <source>
        <dbReference type="EMBL" id="BCB26953.1"/>
    </source>
</evidence>
<dbReference type="RefSeq" id="WP_173063709.1">
    <property type="nucleotide sequence ID" value="NZ_AP022853.1"/>
</dbReference>
<dbReference type="Pfam" id="PF12048">
    <property type="entry name" value="DUF3530"/>
    <property type="match status" value="2"/>
</dbReference>
<dbReference type="Proteomes" id="UP000502260">
    <property type="component" value="Chromosome"/>
</dbReference>
<protein>
    <recommendedName>
        <fullName evidence="4">DUF3530 domain-containing protein</fullName>
    </recommendedName>
</protein>
<dbReference type="EMBL" id="AP022853">
    <property type="protein sequence ID" value="BCB26953.1"/>
    <property type="molecule type" value="Genomic_DNA"/>
</dbReference>
<organism evidence="2 3">
    <name type="scientific">Sulfurimicrobium lacus</name>
    <dbReference type="NCBI Taxonomy" id="2715678"/>
    <lineage>
        <taxon>Bacteria</taxon>
        <taxon>Pseudomonadati</taxon>
        <taxon>Pseudomonadota</taxon>
        <taxon>Betaproteobacteria</taxon>
        <taxon>Nitrosomonadales</taxon>
        <taxon>Sulfuricellaceae</taxon>
        <taxon>Sulfurimicrobium</taxon>
    </lineage>
</organism>
<dbReference type="InterPro" id="IPR022529">
    <property type="entry name" value="DUF3530"/>
</dbReference>
<evidence type="ECO:0000313" key="3">
    <source>
        <dbReference type="Proteomes" id="UP000502260"/>
    </source>
</evidence>
<dbReference type="AlphaFoldDB" id="A0A6F8VAT1"/>
<feature type="signal peptide" evidence="1">
    <location>
        <begin position="1"/>
        <end position="19"/>
    </location>
</feature>
<keyword evidence="3" id="KW-1185">Reference proteome</keyword>
<dbReference type="InterPro" id="IPR029058">
    <property type="entry name" value="AB_hydrolase_fold"/>
</dbReference>
<keyword evidence="1" id="KW-0732">Signal</keyword>
<feature type="chain" id="PRO_5026298959" description="DUF3530 domain-containing protein" evidence="1">
    <location>
        <begin position="20"/>
        <end position="257"/>
    </location>
</feature>
<sequence length="257" mass="28467">MIKIFIALCLAFSALPATASDLVREKRLADEIVDMIVEGEPVWLEAGQHEFLAIYTPTAQRHPRGAAIILHGRGMHPDWADVVSPLRTALPASGWHTLSLQMPVLAKEAKYNDYVPLFPEAGPRIAAAIRYLRDTGVTHIVLIAHSCGAHMAMHWIARHGDRDINAYIGIGMGATDYQQPMKEAFPLAGMHVPVLDIYGSAEFPQVLKMAPERLDAMRTAGNPQSRQVVVKGADHYFHEHNAELVIAVSEWLNQLKF</sequence>
<proteinExistence type="predicted"/>
<reference evidence="3" key="1">
    <citation type="submission" date="2020-03" db="EMBL/GenBank/DDBJ databases">
        <title>Complete genome sequence of sulfur-oxidizing bacterium skT11.</title>
        <authorList>
            <person name="Kanda M."/>
            <person name="Kojima H."/>
            <person name="Fukui M."/>
        </authorList>
    </citation>
    <scope>NUCLEOTIDE SEQUENCE [LARGE SCALE GENOMIC DNA]</scope>
    <source>
        <strain evidence="3">skT11</strain>
    </source>
</reference>
<dbReference type="KEGG" id="slac:SKTS_18390"/>
<gene>
    <name evidence="2" type="ORF">SKTS_18390</name>
</gene>
<name>A0A6F8VAT1_9PROT</name>
<dbReference type="SUPFAM" id="SSF53474">
    <property type="entry name" value="alpha/beta-Hydrolases"/>
    <property type="match status" value="1"/>
</dbReference>